<evidence type="ECO:0000256" key="1">
    <source>
        <dbReference type="SAM" id="SignalP"/>
    </source>
</evidence>
<dbReference type="EMBL" id="BOOW01000004">
    <property type="protein sequence ID" value="GII90100.1"/>
    <property type="molecule type" value="Genomic_DNA"/>
</dbReference>
<reference evidence="3" key="1">
    <citation type="submission" date="2021-01" db="EMBL/GenBank/DDBJ databases">
        <title>Whole genome shotgun sequence of Sinosporangium siamense NBRC 109515.</title>
        <authorList>
            <person name="Komaki H."/>
            <person name="Tamura T."/>
        </authorList>
    </citation>
    <scope>NUCLEOTIDE SEQUENCE</scope>
    <source>
        <strain evidence="3">NBRC 109515</strain>
    </source>
</reference>
<sequence>MGAGAVPALAVGALPATATAASLPTLNSVPPELKVIDTAMRKYIAERGIKSAQIAVARRGKILMAVGYGRYAVVNPDTGAALGQMPVRPTTLFRIASLSKHITSAAVMRLVQDGKLKLSDPVTTLLGLSATADPRLKQVTVLRLMQNLGGWDREVSKDPLWLDHTIASTLKVPLPIGHDAIIRYVTARPLDFAPGSKMVYSNYGYMLLGRIIARVSGMSYEAYVQRKLLAPVGITRMRLGRSLQTEISSREVDYQSGYTTKTVVDASGKVVPFPYGGFNMPNQDANGGWVGSAVDLVKFGMVFDGPGPVLNATSIGRLLAKPETGVTASGSWYGGGWWVRSNGTGLNTWHNGSMPGTYTFVARVQNGVSYCALFNRRAEEGTPEFESIDPVLGRAVGAVTRWPTTDLTPRFF</sequence>
<dbReference type="Proteomes" id="UP000606172">
    <property type="component" value="Unassembled WGS sequence"/>
</dbReference>
<keyword evidence="4" id="KW-1185">Reference proteome</keyword>
<evidence type="ECO:0000313" key="4">
    <source>
        <dbReference type="Proteomes" id="UP000606172"/>
    </source>
</evidence>
<dbReference type="InterPro" id="IPR001466">
    <property type="entry name" value="Beta-lactam-related"/>
</dbReference>
<dbReference type="InterPro" id="IPR012338">
    <property type="entry name" value="Beta-lactam/transpept-like"/>
</dbReference>
<dbReference type="Gene3D" id="3.40.710.10">
    <property type="entry name" value="DD-peptidase/beta-lactamase superfamily"/>
    <property type="match status" value="1"/>
</dbReference>
<evidence type="ECO:0000313" key="3">
    <source>
        <dbReference type="EMBL" id="GII90100.1"/>
    </source>
</evidence>
<feature type="signal peptide" evidence="1">
    <location>
        <begin position="1"/>
        <end position="20"/>
    </location>
</feature>
<gene>
    <name evidence="3" type="ORF">Ssi02_03310</name>
</gene>
<protein>
    <recommendedName>
        <fullName evidence="2">Beta-lactamase-related domain-containing protein</fullName>
    </recommendedName>
</protein>
<name>A0A919R9X7_9ACTN</name>
<organism evidence="3 4">
    <name type="scientific">Sinosporangium siamense</name>
    <dbReference type="NCBI Taxonomy" id="1367973"/>
    <lineage>
        <taxon>Bacteria</taxon>
        <taxon>Bacillati</taxon>
        <taxon>Actinomycetota</taxon>
        <taxon>Actinomycetes</taxon>
        <taxon>Streptosporangiales</taxon>
        <taxon>Streptosporangiaceae</taxon>
        <taxon>Sinosporangium</taxon>
    </lineage>
</organism>
<dbReference type="SUPFAM" id="SSF56601">
    <property type="entry name" value="beta-lactamase/transpeptidase-like"/>
    <property type="match status" value="1"/>
</dbReference>
<evidence type="ECO:0000259" key="2">
    <source>
        <dbReference type="Pfam" id="PF00144"/>
    </source>
</evidence>
<dbReference type="PANTHER" id="PTHR46825:SF9">
    <property type="entry name" value="BETA-LACTAMASE-RELATED DOMAIN-CONTAINING PROTEIN"/>
    <property type="match status" value="1"/>
</dbReference>
<feature type="domain" description="Beta-lactamase-related" evidence="2">
    <location>
        <begin position="37"/>
        <end position="379"/>
    </location>
</feature>
<feature type="chain" id="PRO_5036788375" description="Beta-lactamase-related domain-containing protein" evidence="1">
    <location>
        <begin position="21"/>
        <end position="412"/>
    </location>
</feature>
<comment type="caution">
    <text evidence="3">The sequence shown here is derived from an EMBL/GenBank/DDBJ whole genome shotgun (WGS) entry which is preliminary data.</text>
</comment>
<dbReference type="PANTHER" id="PTHR46825">
    <property type="entry name" value="D-ALANYL-D-ALANINE-CARBOXYPEPTIDASE/ENDOPEPTIDASE AMPH"/>
    <property type="match status" value="1"/>
</dbReference>
<dbReference type="InterPro" id="IPR050491">
    <property type="entry name" value="AmpC-like"/>
</dbReference>
<accession>A0A919R9X7</accession>
<dbReference type="Pfam" id="PF00144">
    <property type="entry name" value="Beta-lactamase"/>
    <property type="match status" value="1"/>
</dbReference>
<proteinExistence type="predicted"/>
<dbReference type="AlphaFoldDB" id="A0A919R9X7"/>
<keyword evidence="1" id="KW-0732">Signal</keyword>